<feature type="domain" description="Major facilitator superfamily (MFS) profile" evidence="8">
    <location>
        <begin position="221"/>
        <end position="418"/>
    </location>
</feature>
<evidence type="ECO:0000256" key="3">
    <source>
        <dbReference type="ARBA" id="ARBA00022475"/>
    </source>
</evidence>
<name>A0A6N9U4I4_STRHA</name>
<feature type="transmembrane region" description="Helical" evidence="7">
    <location>
        <begin position="46"/>
        <end position="70"/>
    </location>
</feature>
<dbReference type="RefSeq" id="WP_164346231.1">
    <property type="nucleotide sequence ID" value="NZ_JAAGLQ010000402.1"/>
</dbReference>
<reference evidence="9 10" key="1">
    <citation type="submission" date="2020-01" db="EMBL/GenBank/DDBJ databases">
        <title>Insect and environment-associated Actinomycetes.</title>
        <authorList>
            <person name="Currrie C."/>
            <person name="Chevrette M."/>
            <person name="Carlson C."/>
            <person name="Stubbendieck R."/>
            <person name="Wendt-Pienkowski E."/>
        </authorList>
    </citation>
    <scope>NUCLEOTIDE SEQUENCE [LARGE SCALE GENOMIC DNA]</scope>
    <source>
        <strain evidence="9 10">SID11342</strain>
    </source>
</reference>
<feature type="transmembrane region" description="Helical" evidence="7">
    <location>
        <begin position="288"/>
        <end position="305"/>
    </location>
</feature>
<dbReference type="InterPro" id="IPR020846">
    <property type="entry name" value="MFS_dom"/>
</dbReference>
<feature type="transmembrane region" description="Helical" evidence="7">
    <location>
        <begin position="166"/>
        <end position="188"/>
    </location>
</feature>
<dbReference type="PROSITE" id="PS50850">
    <property type="entry name" value="MFS"/>
    <property type="match status" value="1"/>
</dbReference>
<sequence>MRRDSLWAHRDFRQLWAGQTVGQFGTYVGQTVLPLLAATTLKASPFQMGVLTAAGTAAFLLIGLPTGVLVDRIRRRPVMLTADFVRAGLLFTVPLAVWAGALTLGHLIAVAFLVGVATVFFDVAYQSYLPSLVGRDRIMEGNTRLQSSLSAAEVIGPGAGGGLAQLLGAATAALTTAVGHLVSGLLLLRIQAPESRPVGHDGTRMGARIKEGLAFVRAEKSLRAITVSTALSNLATTVLLSMQMLFLTRDLGLTPGAVGAVLALSGVGGLVGAFTAGRCATWLGPARAIWLIPLVISPVALLVPLAEPGRLTVLCALGLALRAYGTTVFNVVNVSYRQAICPGRLLGRVNATVRFITWGAMPVGGLLGGVLGGWIGVRATLWVSCAALALASLPLVLSPLRTLREFPEVREEGVASPT</sequence>
<dbReference type="InterPro" id="IPR010290">
    <property type="entry name" value="TM_effector"/>
</dbReference>
<dbReference type="PANTHER" id="PTHR23513">
    <property type="entry name" value="INTEGRAL MEMBRANE EFFLUX PROTEIN-RELATED"/>
    <property type="match status" value="1"/>
</dbReference>
<evidence type="ECO:0000313" key="9">
    <source>
        <dbReference type="EMBL" id="NEA17569.1"/>
    </source>
</evidence>
<dbReference type="Gene3D" id="1.20.1250.20">
    <property type="entry name" value="MFS general substrate transporter like domains"/>
    <property type="match status" value="1"/>
</dbReference>
<dbReference type="EMBL" id="JAAGLQ010000402">
    <property type="protein sequence ID" value="NEA17569.1"/>
    <property type="molecule type" value="Genomic_DNA"/>
</dbReference>
<evidence type="ECO:0000256" key="7">
    <source>
        <dbReference type="SAM" id="Phobius"/>
    </source>
</evidence>
<dbReference type="GO" id="GO:0005886">
    <property type="term" value="C:plasma membrane"/>
    <property type="evidence" value="ECO:0007669"/>
    <property type="project" value="UniProtKB-SubCell"/>
</dbReference>
<dbReference type="Pfam" id="PF05977">
    <property type="entry name" value="MFS_3"/>
    <property type="match status" value="1"/>
</dbReference>
<evidence type="ECO:0000256" key="1">
    <source>
        <dbReference type="ARBA" id="ARBA00004651"/>
    </source>
</evidence>
<dbReference type="InterPro" id="IPR036259">
    <property type="entry name" value="MFS_trans_sf"/>
</dbReference>
<dbReference type="Proteomes" id="UP000471293">
    <property type="component" value="Unassembled WGS sequence"/>
</dbReference>
<evidence type="ECO:0000259" key="8">
    <source>
        <dbReference type="PROSITE" id="PS50850"/>
    </source>
</evidence>
<gene>
    <name evidence="9" type="ORF">G3I29_19045</name>
</gene>
<feature type="transmembrane region" description="Helical" evidence="7">
    <location>
        <begin position="21"/>
        <end position="40"/>
    </location>
</feature>
<dbReference type="CDD" id="cd06173">
    <property type="entry name" value="MFS_MefA_like"/>
    <property type="match status" value="1"/>
</dbReference>
<dbReference type="SUPFAM" id="SSF103473">
    <property type="entry name" value="MFS general substrate transporter"/>
    <property type="match status" value="1"/>
</dbReference>
<keyword evidence="5 7" id="KW-1133">Transmembrane helix</keyword>
<evidence type="ECO:0000256" key="2">
    <source>
        <dbReference type="ARBA" id="ARBA00022448"/>
    </source>
</evidence>
<dbReference type="PANTHER" id="PTHR23513:SF6">
    <property type="entry name" value="MAJOR FACILITATOR SUPERFAMILY ASSOCIATED DOMAIN-CONTAINING PROTEIN"/>
    <property type="match status" value="1"/>
</dbReference>
<evidence type="ECO:0000313" key="10">
    <source>
        <dbReference type="Proteomes" id="UP000471293"/>
    </source>
</evidence>
<organism evidence="9 10">
    <name type="scientific">Streptomyces halstedii</name>
    <dbReference type="NCBI Taxonomy" id="1944"/>
    <lineage>
        <taxon>Bacteria</taxon>
        <taxon>Bacillati</taxon>
        <taxon>Actinomycetota</taxon>
        <taxon>Actinomycetes</taxon>
        <taxon>Kitasatosporales</taxon>
        <taxon>Streptomycetaceae</taxon>
        <taxon>Streptomyces</taxon>
    </lineage>
</organism>
<feature type="transmembrane region" description="Helical" evidence="7">
    <location>
        <begin position="91"/>
        <end position="121"/>
    </location>
</feature>
<evidence type="ECO:0000256" key="4">
    <source>
        <dbReference type="ARBA" id="ARBA00022692"/>
    </source>
</evidence>
<accession>A0A6N9U4I4</accession>
<comment type="caution">
    <text evidence="9">The sequence shown here is derived from an EMBL/GenBank/DDBJ whole genome shotgun (WGS) entry which is preliminary data.</text>
</comment>
<keyword evidence="3" id="KW-1003">Cell membrane</keyword>
<keyword evidence="4 7" id="KW-0812">Transmembrane</keyword>
<dbReference type="GO" id="GO:0022857">
    <property type="term" value="F:transmembrane transporter activity"/>
    <property type="evidence" value="ECO:0007669"/>
    <property type="project" value="InterPro"/>
</dbReference>
<evidence type="ECO:0000256" key="6">
    <source>
        <dbReference type="ARBA" id="ARBA00023136"/>
    </source>
</evidence>
<keyword evidence="2" id="KW-0813">Transport</keyword>
<dbReference type="AlphaFoldDB" id="A0A6N9U4I4"/>
<protein>
    <submittedName>
        <fullName evidence="9">MFS transporter</fullName>
    </submittedName>
</protein>
<comment type="subcellular location">
    <subcellularLocation>
        <location evidence="1">Cell membrane</location>
        <topology evidence="1">Multi-pass membrane protein</topology>
    </subcellularLocation>
</comment>
<feature type="transmembrane region" description="Helical" evidence="7">
    <location>
        <begin position="224"/>
        <end position="247"/>
    </location>
</feature>
<feature type="transmembrane region" description="Helical" evidence="7">
    <location>
        <begin position="355"/>
        <end position="375"/>
    </location>
</feature>
<proteinExistence type="predicted"/>
<feature type="transmembrane region" description="Helical" evidence="7">
    <location>
        <begin position="311"/>
        <end position="334"/>
    </location>
</feature>
<feature type="transmembrane region" description="Helical" evidence="7">
    <location>
        <begin position="253"/>
        <end position="276"/>
    </location>
</feature>
<keyword evidence="6 7" id="KW-0472">Membrane</keyword>
<evidence type="ECO:0000256" key="5">
    <source>
        <dbReference type="ARBA" id="ARBA00022989"/>
    </source>
</evidence>
<feature type="transmembrane region" description="Helical" evidence="7">
    <location>
        <begin position="381"/>
        <end position="400"/>
    </location>
</feature>